<comment type="subunit">
    <text evidence="10">Homodimer.</text>
</comment>
<comment type="function">
    <text evidence="10">Catalyzes the ATP-dependent conversion of 7-carboxy-7-deazaguanine (CDG) to 7-cyano-7-deazaguanine (preQ(0)).</text>
</comment>
<dbReference type="eggNOG" id="COG0603">
    <property type="taxonomic scope" value="Bacteria"/>
</dbReference>
<keyword evidence="10" id="KW-0671">Queuosine biosynthesis</keyword>
<dbReference type="InterPro" id="IPR018317">
    <property type="entry name" value="QueC"/>
</dbReference>
<keyword evidence="5 10" id="KW-0862">Zinc</keyword>
<dbReference type="SUPFAM" id="SSF52402">
    <property type="entry name" value="Adenine nucleotide alpha hydrolases-like"/>
    <property type="match status" value="1"/>
</dbReference>
<gene>
    <name evidence="10" type="primary">queC</name>
    <name evidence="11" type="ORF">HMPREF0446_01630</name>
</gene>
<dbReference type="GO" id="GO:0016879">
    <property type="term" value="F:ligase activity, forming carbon-nitrogen bonds"/>
    <property type="evidence" value="ECO:0007669"/>
    <property type="project" value="UniProtKB-UniRule"/>
</dbReference>
<evidence type="ECO:0000256" key="2">
    <source>
        <dbReference type="ARBA" id="ARBA00022598"/>
    </source>
</evidence>
<dbReference type="GO" id="GO:0008270">
    <property type="term" value="F:zinc ion binding"/>
    <property type="evidence" value="ECO:0007669"/>
    <property type="project" value="UniProtKB-UniRule"/>
</dbReference>
<dbReference type="PANTHER" id="PTHR42914">
    <property type="entry name" value="7-CYANO-7-DEAZAGUANINE SYNTHASE"/>
    <property type="match status" value="1"/>
</dbReference>
<evidence type="ECO:0000256" key="3">
    <source>
        <dbReference type="ARBA" id="ARBA00022723"/>
    </source>
</evidence>
<keyword evidence="4 10" id="KW-0547">Nucleotide-binding</keyword>
<dbReference type="HOGENOM" id="CLU_081854_1_0_9"/>
<dbReference type="AlphaFoldDB" id="D0BNU5"/>
<comment type="pathway">
    <text evidence="1 10">Purine metabolism; 7-cyano-7-deazaguanine biosynthesis.</text>
</comment>
<organism evidence="11 12">
    <name type="scientific">Granulicatella elegans ATCC 700633</name>
    <dbReference type="NCBI Taxonomy" id="626369"/>
    <lineage>
        <taxon>Bacteria</taxon>
        <taxon>Bacillati</taxon>
        <taxon>Bacillota</taxon>
        <taxon>Bacilli</taxon>
        <taxon>Lactobacillales</taxon>
        <taxon>Carnobacteriaceae</taxon>
        <taxon>Granulicatella</taxon>
    </lineage>
</organism>
<dbReference type="GO" id="GO:0005524">
    <property type="term" value="F:ATP binding"/>
    <property type="evidence" value="ECO:0007669"/>
    <property type="project" value="UniProtKB-UniRule"/>
</dbReference>
<feature type="binding site" evidence="10">
    <location>
        <position position="185"/>
    </location>
    <ligand>
        <name>Zn(2+)</name>
        <dbReference type="ChEBI" id="CHEBI:29105"/>
    </ligand>
</feature>
<evidence type="ECO:0000256" key="5">
    <source>
        <dbReference type="ARBA" id="ARBA00022833"/>
    </source>
</evidence>
<evidence type="ECO:0000313" key="11">
    <source>
        <dbReference type="EMBL" id="EEW92330.1"/>
    </source>
</evidence>
<keyword evidence="6 10" id="KW-0067">ATP-binding</keyword>
<evidence type="ECO:0000313" key="12">
    <source>
        <dbReference type="Proteomes" id="UP000002939"/>
    </source>
</evidence>
<dbReference type="Proteomes" id="UP000002939">
    <property type="component" value="Unassembled WGS sequence"/>
</dbReference>
<dbReference type="Pfam" id="PF06508">
    <property type="entry name" value="QueC"/>
    <property type="match status" value="1"/>
</dbReference>
<reference evidence="11" key="1">
    <citation type="submission" date="2009-09" db="EMBL/GenBank/DDBJ databases">
        <authorList>
            <consortium name="The Broad Institute Genome Sequencing Platform"/>
            <person name="Ward D."/>
            <person name="Feldgarden M."/>
            <person name="Earl A."/>
            <person name="Young S.K."/>
            <person name="Zeng Q."/>
            <person name="Koehrsen M."/>
            <person name="Alvarado L."/>
            <person name="Berlin A."/>
            <person name="Bochicchio J."/>
            <person name="Borenstein D."/>
            <person name="Chapman S.B."/>
            <person name="Chen Z."/>
            <person name="Engels R."/>
            <person name="Freedman E."/>
            <person name="Gellesch M."/>
            <person name="Goldberg J."/>
            <person name="Griggs A."/>
            <person name="Gujja S."/>
            <person name="Heilman E."/>
            <person name="Heiman D."/>
            <person name="Hepburn T."/>
            <person name="Howarth C."/>
            <person name="Jen D."/>
            <person name="Larson L."/>
            <person name="Lewis B."/>
            <person name="Mehta T."/>
            <person name="Park D."/>
            <person name="Pearson M."/>
            <person name="Roberts A."/>
            <person name="Saif S."/>
            <person name="Shea T."/>
            <person name="Shenoy N."/>
            <person name="Sisk P."/>
            <person name="Stolte C."/>
            <person name="Sykes S."/>
            <person name="Thomson T."/>
            <person name="Walk T."/>
            <person name="White J."/>
            <person name="Yandava C."/>
            <person name="Sibley C.D."/>
            <person name="Field T.R."/>
            <person name="Grinwis M."/>
            <person name="Eshaghurshan C.S."/>
            <person name="Surette M.G."/>
            <person name="Haas B."/>
            <person name="Nusbaum C."/>
            <person name="Birren B."/>
        </authorList>
    </citation>
    <scope>NUCLEOTIDE SEQUENCE [LARGE SCALE GENOMIC DNA]</scope>
    <source>
        <strain evidence="11">ATCC 700633</strain>
    </source>
</reference>
<comment type="catalytic activity">
    <reaction evidence="9 10">
        <text>7-carboxy-7-carbaguanine + NH4(+) + 2 ATP = 7-cyano-7-carbaguanine + 2 AMP + 2 diphosphate + 2 H(+)</text>
        <dbReference type="Rhea" id="RHEA:27982"/>
        <dbReference type="ChEBI" id="CHEBI:15378"/>
        <dbReference type="ChEBI" id="CHEBI:28938"/>
        <dbReference type="ChEBI" id="CHEBI:30616"/>
        <dbReference type="ChEBI" id="CHEBI:33019"/>
        <dbReference type="ChEBI" id="CHEBI:45075"/>
        <dbReference type="ChEBI" id="CHEBI:61036"/>
        <dbReference type="ChEBI" id="CHEBI:456215"/>
        <dbReference type="EC" id="6.3.4.20"/>
    </reaction>
</comment>
<dbReference type="CDD" id="cd01995">
    <property type="entry name" value="QueC-like"/>
    <property type="match status" value="1"/>
</dbReference>
<dbReference type="NCBIfam" id="TIGR00364">
    <property type="entry name" value="7-cyano-7-deazaguanine synthase QueC"/>
    <property type="match status" value="1"/>
</dbReference>
<evidence type="ECO:0000256" key="8">
    <source>
        <dbReference type="ARBA" id="ARBA00039149"/>
    </source>
</evidence>
<proteinExistence type="inferred from homology"/>
<comment type="similarity">
    <text evidence="7 10">Belongs to the QueC family.</text>
</comment>
<evidence type="ECO:0000256" key="1">
    <source>
        <dbReference type="ARBA" id="ARBA00005061"/>
    </source>
</evidence>
<feature type="binding site" evidence="10">
    <location>
        <position position="193"/>
    </location>
    <ligand>
        <name>Zn(2+)</name>
        <dbReference type="ChEBI" id="CHEBI:29105"/>
    </ligand>
</feature>
<dbReference type="PIRSF" id="PIRSF006293">
    <property type="entry name" value="ExsB"/>
    <property type="match status" value="1"/>
</dbReference>
<dbReference type="HAMAP" id="MF_01633">
    <property type="entry name" value="QueC"/>
    <property type="match status" value="1"/>
</dbReference>
<keyword evidence="3 10" id="KW-0479">Metal-binding</keyword>
<name>D0BNU5_9LACT</name>
<dbReference type="InterPro" id="IPR014729">
    <property type="entry name" value="Rossmann-like_a/b/a_fold"/>
</dbReference>
<dbReference type="RefSeq" id="WP_006703906.1">
    <property type="nucleotide sequence ID" value="NZ_KI391971.1"/>
</dbReference>
<dbReference type="EMBL" id="ACRF02000018">
    <property type="protein sequence ID" value="EEW92330.1"/>
    <property type="molecule type" value="Genomic_DNA"/>
</dbReference>
<dbReference type="EC" id="6.3.4.20" evidence="8 10"/>
<dbReference type="OrthoDB" id="9789567at2"/>
<protein>
    <recommendedName>
        <fullName evidence="8 10">7-cyano-7-deazaguanine synthase</fullName>
        <ecNumber evidence="8 10">6.3.4.20</ecNumber>
    </recommendedName>
    <alternativeName>
        <fullName evidence="10">7-cyano-7-carbaguanine synthase</fullName>
    </alternativeName>
    <alternativeName>
        <fullName evidence="10">PreQ(0) synthase</fullName>
    </alternativeName>
    <alternativeName>
        <fullName evidence="10">Queuosine biosynthesis protein QueC</fullName>
    </alternativeName>
</protein>
<comment type="caution">
    <text evidence="11">The sequence shown here is derived from an EMBL/GenBank/DDBJ whole genome shotgun (WGS) entry which is preliminary data.</text>
</comment>
<accession>D0BNU5</accession>
<evidence type="ECO:0000256" key="10">
    <source>
        <dbReference type="HAMAP-Rule" id="MF_01633"/>
    </source>
</evidence>
<dbReference type="PANTHER" id="PTHR42914:SF1">
    <property type="entry name" value="7-CYANO-7-DEAZAGUANINE SYNTHASE"/>
    <property type="match status" value="1"/>
</dbReference>
<feature type="binding site" evidence="10">
    <location>
        <position position="196"/>
    </location>
    <ligand>
        <name>Zn(2+)</name>
        <dbReference type="ChEBI" id="CHEBI:29105"/>
    </ligand>
</feature>
<dbReference type="Gene3D" id="3.40.50.620">
    <property type="entry name" value="HUPs"/>
    <property type="match status" value="1"/>
</dbReference>
<evidence type="ECO:0000256" key="9">
    <source>
        <dbReference type="ARBA" id="ARBA00047890"/>
    </source>
</evidence>
<evidence type="ECO:0000256" key="7">
    <source>
        <dbReference type="ARBA" id="ARBA00037993"/>
    </source>
</evidence>
<keyword evidence="12" id="KW-1185">Reference proteome</keyword>
<sequence>MKLVLLSGGVDSSTALSLALSQDPQVEAISFSYNQKHKELELEAARKIAAYYKVPHQILEVSSIFSGSKSSLNAGNDIEVSTGDYATQTEANTEVEFRNGIFISILAGIAMQKGASEIYFGAHLDDSGVIYPDCSPEFIEAMNQAVQLGSGGKVRLTAPFGQVKKKDIVAKGVELGVPYELTYSCYNGVYPPCGKCGTCIDRNKAFLANGLEIL</sequence>
<dbReference type="GO" id="GO:0008616">
    <property type="term" value="P:tRNA queuosine(34) biosynthetic process"/>
    <property type="evidence" value="ECO:0007669"/>
    <property type="project" value="UniProtKB-UniRule"/>
</dbReference>
<feature type="binding site" evidence="10">
    <location>
        <position position="199"/>
    </location>
    <ligand>
        <name>Zn(2+)</name>
        <dbReference type="ChEBI" id="CHEBI:29105"/>
    </ligand>
</feature>
<feature type="binding site" evidence="10">
    <location>
        <begin position="6"/>
        <end position="16"/>
    </location>
    <ligand>
        <name>ATP</name>
        <dbReference type="ChEBI" id="CHEBI:30616"/>
    </ligand>
</feature>
<evidence type="ECO:0000256" key="4">
    <source>
        <dbReference type="ARBA" id="ARBA00022741"/>
    </source>
</evidence>
<evidence type="ECO:0000256" key="6">
    <source>
        <dbReference type="ARBA" id="ARBA00022840"/>
    </source>
</evidence>
<dbReference type="UniPathway" id="UPA00391"/>
<keyword evidence="2 10" id="KW-0436">Ligase</keyword>
<comment type="cofactor">
    <cofactor evidence="10">
        <name>Zn(2+)</name>
        <dbReference type="ChEBI" id="CHEBI:29105"/>
    </cofactor>
    <text evidence="10">Binds 1 zinc ion per subunit.</text>
</comment>
<reference evidence="11" key="2">
    <citation type="submission" date="2011-10" db="EMBL/GenBank/DDBJ databases">
        <title>The Genome Sequence of Granulicatella elegans ATCC 700633.</title>
        <authorList>
            <consortium name="The Broad Institute Genome Sequencing Platform"/>
            <consortium name="The Broad Institute Genome Sequencing Center for Infectious Disease"/>
            <person name="Earl A."/>
            <person name="Ward D."/>
            <person name="Feldgarden M."/>
            <person name="Gevers D."/>
            <person name="Sibley C.D."/>
            <person name="Field T.R."/>
            <person name="Grinwis M."/>
            <person name="Eshaghurshan C.S."/>
            <person name="Surette M.G."/>
            <person name="Young S.K."/>
            <person name="Zeng Q."/>
            <person name="Gargeya S."/>
            <person name="Fitzgerald M."/>
            <person name="Haas B."/>
            <person name="Abouelleil A."/>
            <person name="Alvarado L."/>
            <person name="Arachchi H.M."/>
            <person name="Berlin A."/>
            <person name="Brown A."/>
            <person name="Chapman S.B."/>
            <person name="Chen Z."/>
            <person name="Dunbar C."/>
            <person name="Freedman E."/>
            <person name="Gearin G."/>
            <person name="Goldberg J."/>
            <person name="Griggs A."/>
            <person name="Gujja S."/>
            <person name="Heiman D."/>
            <person name="Howarth C."/>
            <person name="Larson L."/>
            <person name="Lui A."/>
            <person name="MacDonald P.J.P."/>
            <person name="Montmayeur A."/>
            <person name="Murphy C."/>
            <person name="Neiman D."/>
            <person name="Pearson M."/>
            <person name="Priest M."/>
            <person name="Roberts A."/>
            <person name="Saif S."/>
            <person name="Shea T."/>
            <person name="Shenoy N."/>
            <person name="Sisk P."/>
            <person name="Stolte C."/>
            <person name="Sykes S."/>
            <person name="Wortman J."/>
            <person name="Nusbaum C."/>
            <person name="Birren B."/>
        </authorList>
    </citation>
    <scope>NUCLEOTIDE SEQUENCE [LARGE SCALE GENOMIC DNA]</scope>
    <source>
        <strain evidence="11">ATCC 700633</strain>
    </source>
</reference>
<dbReference type="STRING" id="626369.HMPREF0446_01630"/>